<dbReference type="GO" id="GO:0003677">
    <property type="term" value="F:DNA binding"/>
    <property type="evidence" value="ECO:0007669"/>
    <property type="project" value="InterPro"/>
</dbReference>
<proteinExistence type="predicted"/>
<evidence type="ECO:0000313" key="4">
    <source>
        <dbReference type="Proteomes" id="UP000223596"/>
    </source>
</evidence>
<feature type="domain" description="Transposase IS110-like N-terminal" evidence="1">
    <location>
        <begin position="22"/>
        <end position="178"/>
    </location>
</feature>
<feature type="domain" description="Transposase IS116/IS110/IS902 C-terminal" evidence="2">
    <location>
        <begin position="285"/>
        <end position="363"/>
    </location>
</feature>
<evidence type="ECO:0000259" key="2">
    <source>
        <dbReference type="Pfam" id="PF02371"/>
    </source>
</evidence>
<reference evidence="3 4" key="1">
    <citation type="submission" date="2017-09" db="EMBL/GenBank/DDBJ databases">
        <title>Evaluation of Pacific Biosciences Sequencing Technology to Finishing C. thermocellum Genome Sequences.</title>
        <authorList>
            <person name="Brown S."/>
        </authorList>
    </citation>
    <scope>NUCLEOTIDE SEQUENCE [LARGE SCALE GENOMIC DNA]</scope>
    <source>
        <strain evidence="3 4">AD2</strain>
    </source>
</reference>
<dbReference type="PANTHER" id="PTHR33055">
    <property type="entry name" value="TRANSPOSASE FOR INSERTION SEQUENCE ELEMENT IS1111A"/>
    <property type="match status" value="1"/>
</dbReference>
<sequence length="419" mass="48798">MRSGDKEKERIHIYNKRNICFVGVDMHKEKHCAVVIDCWMEKIGEVNFENRPSKFPAFVEDIRKICGTRDFVFGLEDTRGFGRNLASYLTGRKFEVKHVNPAYTSAVRLSNPIVYKDDSYDAYCVARVLRDMVDTLQDAKHEDVYWAIRQLVKRRDMIVKNNVMNKNQLHSQLSYSYPSYKKLFAQVDGKSALCFWENYPSPEHIWSTTSEKIYETIKPVHQALKIERIHAIIDMIKKDGNTQKGYQEERDSIVRNIVKDIKNNQELIKDIEEQLRKLLPQTGYKLQTMPGIDLITESKIVSEIGDINRFPDSDKLARFMGLAPVHFSSAGKGKDERCRNGNRELNAIFHFLAIQMVAISPSGKPRHPVFREYFEQKVKEGKNKPQALVCVARRLVRIIYGMMKTKTEYRPYEKTDDKN</sequence>
<accession>A0AB36TJZ5</accession>
<dbReference type="InterPro" id="IPR003346">
    <property type="entry name" value="Transposase_20"/>
</dbReference>
<dbReference type="EMBL" id="PDBW01000001">
    <property type="protein sequence ID" value="PFH03936.1"/>
    <property type="molecule type" value="Genomic_DNA"/>
</dbReference>
<dbReference type="PANTHER" id="PTHR33055:SF15">
    <property type="entry name" value="TRANSPOSASE-RELATED"/>
    <property type="match status" value="1"/>
</dbReference>
<gene>
    <name evidence="3" type="ORF">M972_112755</name>
</gene>
<dbReference type="GO" id="GO:0006313">
    <property type="term" value="P:DNA transposition"/>
    <property type="evidence" value="ECO:0007669"/>
    <property type="project" value="InterPro"/>
</dbReference>
<dbReference type="InterPro" id="IPR047650">
    <property type="entry name" value="Transpos_IS110"/>
</dbReference>
<dbReference type="AlphaFoldDB" id="A0AB36TJZ5"/>
<comment type="caution">
    <text evidence="3">The sequence shown here is derived from an EMBL/GenBank/DDBJ whole genome shotgun (WGS) entry which is preliminary data.</text>
</comment>
<organism evidence="3 4">
    <name type="scientific">Acetivibrio thermocellus AD2</name>
    <dbReference type="NCBI Taxonomy" id="1138384"/>
    <lineage>
        <taxon>Bacteria</taxon>
        <taxon>Bacillati</taxon>
        <taxon>Bacillota</taxon>
        <taxon>Clostridia</taxon>
        <taxon>Eubacteriales</taxon>
        <taxon>Oscillospiraceae</taxon>
        <taxon>Acetivibrio</taxon>
    </lineage>
</organism>
<name>A0AB36TJZ5_ACETH</name>
<protein>
    <submittedName>
        <fullName evidence="3">Transposase IS116/IS110/IS902 family protein</fullName>
    </submittedName>
</protein>
<dbReference type="Proteomes" id="UP000223596">
    <property type="component" value="Unassembled WGS sequence"/>
</dbReference>
<dbReference type="InterPro" id="IPR002525">
    <property type="entry name" value="Transp_IS110-like_N"/>
</dbReference>
<evidence type="ECO:0000313" key="3">
    <source>
        <dbReference type="EMBL" id="PFH03936.1"/>
    </source>
</evidence>
<evidence type="ECO:0000259" key="1">
    <source>
        <dbReference type="Pfam" id="PF01548"/>
    </source>
</evidence>
<dbReference type="Pfam" id="PF02371">
    <property type="entry name" value="Transposase_20"/>
    <property type="match status" value="1"/>
</dbReference>
<dbReference type="GO" id="GO:0004803">
    <property type="term" value="F:transposase activity"/>
    <property type="evidence" value="ECO:0007669"/>
    <property type="project" value="InterPro"/>
</dbReference>
<dbReference type="Pfam" id="PF01548">
    <property type="entry name" value="DEDD_Tnp_IS110"/>
    <property type="match status" value="1"/>
</dbReference>
<dbReference type="NCBIfam" id="NF033542">
    <property type="entry name" value="transpos_IS110"/>
    <property type="match status" value="1"/>
</dbReference>